<dbReference type="AlphaFoldDB" id="A0A7G7BDU6"/>
<dbReference type="SUPFAM" id="SSF52402">
    <property type="entry name" value="Adenine nucleotide alpha hydrolases-like"/>
    <property type="match status" value="2"/>
</dbReference>
<dbReference type="PANTHER" id="PTHR46268">
    <property type="entry name" value="STRESS RESPONSE PROTEIN NHAX"/>
    <property type="match status" value="1"/>
</dbReference>
<name>A0A7G7BDU6_9ACTN</name>
<gene>
    <name evidence="3" type="ORF">F0344_01780</name>
</gene>
<dbReference type="InterPro" id="IPR014729">
    <property type="entry name" value="Rossmann-like_a/b/a_fold"/>
</dbReference>
<evidence type="ECO:0000313" key="4">
    <source>
        <dbReference type="Proteomes" id="UP000515307"/>
    </source>
</evidence>
<sequence length="289" mass="30482">MSRPVTVGVDGSPEAVAAAGWAAGEAVLRGVNLRIVYADEWQGPTTAQYGGPEARSRWAEELLAEAAGAVRREHPSLEIETRHRSGQPSEILATEASEAGLLILGSRGLGGVRGFLFGSVGMATVSVTERAVVLVRAPGRPDGAVPAGPARDVVVGVDIDQLFAPLLDFAFQEAVLRGDRVLVLHGWSISPVVRDASALVAAEREMGPDIARRLTEALRPWRREFPSAEVVERSPIGGPARLLLHAADNADLVVVGRRVRKGTLGAHIGSVTHALIHHCPAPIAVIAHD</sequence>
<organism evidence="3 4">
    <name type="scientific">Streptomyces finlayi</name>
    <dbReference type="NCBI Taxonomy" id="67296"/>
    <lineage>
        <taxon>Bacteria</taxon>
        <taxon>Bacillati</taxon>
        <taxon>Actinomycetota</taxon>
        <taxon>Actinomycetes</taxon>
        <taxon>Kitasatosporales</taxon>
        <taxon>Streptomycetaceae</taxon>
        <taxon>Streptomyces</taxon>
    </lineage>
</organism>
<evidence type="ECO:0000256" key="1">
    <source>
        <dbReference type="ARBA" id="ARBA00008791"/>
    </source>
</evidence>
<accession>A0A7G7BDU6</accession>
<dbReference type="PANTHER" id="PTHR46268:SF6">
    <property type="entry name" value="UNIVERSAL STRESS PROTEIN UP12"/>
    <property type="match status" value="1"/>
</dbReference>
<evidence type="ECO:0000259" key="2">
    <source>
        <dbReference type="Pfam" id="PF00582"/>
    </source>
</evidence>
<proteinExistence type="inferred from homology"/>
<feature type="domain" description="UspA" evidence="2">
    <location>
        <begin position="151"/>
        <end position="286"/>
    </location>
</feature>
<dbReference type="RefSeq" id="WP_185297080.1">
    <property type="nucleotide sequence ID" value="NZ_CP045702.1"/>
</dbReference>
<dbReference type="InterPro" id="IPR006016">
    <property type="entry name" value="UspA"/>
</dbReference>
<dbReference type="InterPro" id="IPR006015">
    <property type="entry name" value="Universal_stress_UspA"/>
</dbReference>
<comment type="similarity">
    <text evidence="1">Belongs to the universal stress protein A family.</text>
</comment>
<dbReference type="Proteomes" id="UP000515307">
    <property type="component" value="Chromosome"/>
</dbReference>
<reference evidence="4" key="1">
    <citation type="submission" date="2019-10" db="EMBL/GenBank/DDBJ databases">
        <title>Antimicrobial potential of Antarctic Bacteria.</title>
        <authorList>
            <person name="Benaud N."/>
            <person name="Edwards R.J."/>
            <person name="Ferrari B.C."/>
        </authorList>
    </citation>
    <scope>NUCLEOTIDE SEQUENCE [LARGE SCALE GENOMIC DNA]</scope>
    <source>
        <strain evidence="4">NBSH44</strain>
    </source>
</reference>
<protein>
    <submittedName>
        <fullName evidence="3">Universal stress protein</fullName>
    </submittedName>
</protein>
<dbReference type="KEGG" id="sfiy:F0344_01780"/>
<feature type="domain" description="UspA" evidence="2">
    <location>
        <begin position="1"/>
        <end position="136"/>
    </location>
</feature>
<dbReference type="Pfam" id="PF00582">
    <property type="entry name" value="Usp"/>
    <property type="match status" value="2"/>
</dbReference>
<keyword evidence="4" id="KW-1185">Reference proteome</keyword>
<dbReference type="Gene3D" id="3.40.50.620">
    <property type="entry name" value="HUPs"/>
    <property type="match status" value="2"/>
</dbReference>
<evidence type="ECO:0000313" key="3">
    <source>
        <dbReference type="EMBL" id="QNE73511.1"/>
    </source>
</evidence>
<dbReference type="EMBL" id="CP045702">
    <property type="protein sequence ID" value="QNE73511.1"/>
    <property type="molecule type" value="Genomic_DNA"/>
</dbReference>
<dbReference type="PRINTS" id="PR01438">
    <property type="entry name" value="UNVRSLSTRESS"/>
</dbReference>